<reference evidence="2 3" key="1">
    <citation type="journal article" date="2007" name="Appl. Environ. Microbiol.">
        <title>Genome sequence of the cellulolytic gliding bacterium Cytophaga hutchinsonii.</title>
        <authorList>
            <person name="Xie G."/>
            <person name="Bruce D.C."/>
            <person name="Challacombe J.F."/>
            <person name="Chertkov O."/>
            <person name="Detter J.C."/>
            <person name="Gilna P."/>
            <person name="Han C.S."/>
            <person name="Lucas S."/>
            <person name="Misra M."/>
            <person name="Myers G.L."/>
            <person name="Richardson P."/>
            <person name="Tapia R."/>
            <person name="Thayer N."/>
            <person name="Thompson L.S."/>
            <person name="Brettin T.S."/>
            <person name="Henrissat B."/>
            <person name="Wilson D.B."/>
            <person name="McBride M.J."/>
        </authorList>
    </citation>
    <scope>NUCLEOTIDE SEQUENCE [LARGE SCALE GENOMIC DNA]</scope>
    <source>
        <strain evidence="3">ATCC 33406 / DSM 1761 / CIP 103989 / NBRC 15051 / NCIMB 9469 / D465</strain>
    </source>
</reference>
<evidence type="ECO:0000313" key="2">
    <source>
        <dbReference type="EMBL" id="ABG60880.1"/>
    </source>
</evidence>
<dbReference type="InterPro" id="IPR038765">
    <property type="entry name" value="Papain-like_cys_pep_sf"/>
</dbReference>
<feature type="signal peptide" evidence="1">
    <location>
        <begin position="1"/>
        <end position="19"/>
    </location>
</feature>
<protein>
    <recommendedName>
        <fullName evidence="4">Peptidoglycan peptidase</fullName>
    </recommendedName>
</protein>
<keyword evidence="1" id="KW-0732">Signal</keyword>
<evidence type="ECO:0000313" key="3">
    <source>
        <dbReference type="Proteomes" id="UP000001822"/>
    </source>
</evidence>
<dbReference type="Gene3D" id="3.90.1720.10">
    <property type="entry name" value="endopeptidase domain like (from Nostoc punctiforme)"/>
    <property type="match status" value="1"/>
</dbReference>
<evidence type="ECO:0000256" key="1">
    <source>
        <dbReference type="SAM" id="SignalP"/>
    </source>
</evidence>
<evidence type="ECO:0008006" key="4">
    <source>
        <dbReference type="Google" id="ProtNLM"/>
    </source>
</evidence>
<keyword evidence="3" id="KW-1185">Reference proteome</keyword>
<dbReference type="Pfam" id="PF05708">
    <property type="entry name" value="Peptidase_C92"/>
    <property type="match status" value="1"/>
</dbReference>
<dbReference type="RefSeq" id="WP_011586985.1">
    <property type="nucleotide sequence ID" value="NC_008255.1"/>
</dbReference>
<feature type="chain" id="PRO_5026912526" description="Peptidoglycan peptidase" evidence="1">
    <location>
        <begin position="20"/>
        <end position="218"/>
    </location>
</feature>
<dbReference type="InterPro" id="IPR024453">
    <property type="entry name" value="Peptidase_C92"/>
</dbReference>
<accession>A0A6N4SWE6</accession>
<gene>
    <name evidence="2" type="ordered locus">CHU_3647</name>
</gene>
<dbReference type="EMBL" id="CP000383">
    <property type="protein sequence ID" value="ABG60880.1"/>
    <property type="molecule type" value="Genomic_DNA"/>
</dbReference>
<dbReference type="SUPFAM" id="SSF54001">
    <property type="entry name" value="Cysteine proteinases"/>
    <property type="match status" value="1"/>
</dbReference>
<organism evidence="2 3">
    <name type="scientific">Cytophaga hutchinsonii (strain ATCC 33406 / DSM 1761 / CIP 103989 / NBRC 15051 / NCIMB 9469 / D465)</name>
    <dbReference type="NCBI Taxonomy" id="269798"/>
    <lineage>
        <taxon>Bacteria</taxon>
        <taxon>Pseudomonadati</taxon>
        <taxon>Bacteroidota</taxon>
        <taxon>Cytophagia</taxon>
        <taxon>Cytophagales</taxon>
        <taxon>Cytophagaceae</taxon>
        <taxon>Cytophaga</taxon>
    </lineage>
</organism>
<dbReference type="Proteomes" id="UP000001822">
    <property type="component" value="Chromosome"/>
</dbReference>
<dbReference type="NCBIfam" id="NF007458">
    <property type="entry name" value="PRK10030.1"/>
    <property type="match status" value="1"/>
</dbReference>
<name>A0A6N4SWE6_CYTH3</name>
<sequence>MKKILFPILVLLVCLTASALYLQNKQQHFSIKAQNIVSDYLEGDIIFQSSQSNQCKAVKLATHSEYSHVGMITFVDKKPYVLEAVEPVRLTDLETWKAHGTGGHYTVMRLKNRSTEILDTEIPAAQALGKKMLGTHYDLYFNWSDEQLYCSELVWKIYQRGYNVELCSLKKMKEFDLTSPEVKAIMKQRYGNKPPLEEDVVAPSDLSHSALLYEVEKK</sequence>
<dbReference type="KEGG" id="chu:CHU_3647"/>
<proteinExistence type="predicted"/>
<dbReference type="AlphaFoldDB" id="A0A6N4SWE6"/>
<dbReference type="OrthoDB" id="195541at2"/>